<organism evidence="4 5">
    <name type="scientific">Thomasclavelia cocleata</name>
    <dbReference type="NCBI Taxonomy" id="69824"/>
    <lineage>
        <taxon>Bacteria</taxon>
        <taxon>Bacillati</taxon>
        <taxon>Bacillota</taxon>
        <taxon>Erysipelotrichia</taxon>
        <taxon>Erysipelotrichales</taxon>
        <taxon>Coprobacillaceae</taxon>
        <taxon>Thomasclavelia</taxon>
    </lineage>
</organism>
<evidence type="ECO:0000256" key="2">
    <source>
        <dbReference type="ARBA" id="ARBA00023163"/>
    </source>
</evidence>
<dbReference type="GO" id="GO:0006355">
    <property type="term" value="P:regulation of DNA-templated transcription"/>
    <property type="evidence" value="ECO:0007669"/>
    <property type="project" value="InterPro"/>
</dbReference>
<dbReference type="EMBL" id="FOIN01000004">
    <property type="protein sequence ID" value="SET24653.1"/>
    <property type="molecule type" value="Genomic_DNA"/>
</dbReference>
<feature type="domain" description="PRD" evidence="3">
    <location>
        <begin position="292"/>
        <end position="397"/>
    </location>
</feature>
<dbReference type="GeneID" id="78287678"/>
<keyword evidence="5" id="KW-1185">Reference proteome</keyword>
<dbReference type="PANTHER" id="PTHR30185">
    <property type="entry name" value="CRYPTIC BETA-GLUCOSIDE BGL OPERON ANTITERMINATOR"/>
    <property type="match status" value="1"/>
</dbReference>
<protein>
    <submittedName>
        <fullName evidence="4">Mga helix-turn-helix domain-containing protein</fullName>
    </submittedName>
</protein>
<evidence type="ECO:0000313" key="4">
    <source>
        <dbReference type="EMBL" id="SET24653.1"/>
    </source>
</evidence>
<sequence>MVKKITSRMKQIAEIILSEPNITIKEVSDTLKISLRQVRYDVSCINEYFKDLSHPVLETDNKGLFIVNNVEKLKIIKKSKKNNFKFSQEQRLHLLLVICAFNIKKMNLSQLSKEMNISRMTIKNDLELVKESLKQYHLELNYNNIFYLTGNAKNQYEFQRDVLYLIEYSLYKEEFEKCEILMHKYIMETFNNITIREIFPILHQFFETNNQIITDSLIYWFACTILLNIWYDKNNIPLLVQNKNIHLQSYANFQSFFDEIEILFDVKMSLESQQQIINHYNLMCHDQRDNQTINLKIIKFIYGLMHFIHQNYSQYFIEDPIFFNSLYYHLEKSYRLNNIKLEIPYFEEYYPSLDSKLSSLITQYCQENMIHDIYIDKQDINFIKLYFSNLFYRKKVHVKKIILICGAPKNLKEHLLSQLETFFYLKVVKVMSKYEIPFFDEWDHIDAILFTEKIPSYFKKNIPTEFININMSFEDYFKLYQLNIIPHKNLIDFKKLYNDLSFLNKENQIHAFQVLIQYLLGKPSLQSIPLFNKHHIIVCHDFEKTDCETIEINQHFHLAIKNTQSEQIKVYLDENSRTVTFIIESYDPARIIQLLLGYSKLEFLEFWKLDDLHQIITFIQNFLKK</sequence>
<keyword evidence="2" id="KW-0804">Transcription</keyword>
<reference evidence="5" key="1">
    <citation type="submission" date="2016-10" db="EMBL/GenBank/DDBJ databases">
        <authorList>
            <person name="Varghese N."/>
            <person name="Submissions S."/>
        </authorList>
    </citation>
    <scope>NUCLEOTIDE SEQUENCE [LARGE SCALE GENOMIC DNA]</scope>
    <source>
        <strain evidence="5">DSM 1551</strain>
    </source>
</reference>
<evidence type="ECO:0000259" key="3">
    <source>
        <dbReference type="PROSITE" id="PS51372"/>
    </source>
</evidence>
<accession>A0A1I0CYF8</accession>
<dbReference type="OrthoDB" id="9776005at2"/>
<gene>
    <name evidence="4" type="ORF">SAMN04489758_10458</name>
</gene>
<dbReference type="Pfam" id="PF05043">
    <property type="entry name" value="Mga"/>
    <property type="match status" value="1"/>
</dbReference>
<dbReference type="PANTHER" id="PTHR30185:SF12">
    <property type="entry name" value="TRANSCRIPTIONAL REGULATOR MANR"/>
    <property type="match status" value="1"/>
</dbReference>
<dbReference type="InterPro" id="IPR011608">
    <property type="entry name" value="PRD"/>
</dbReference>
<dbReference type="RefSeq" id="WP_092352439.1">
    <property type="nucleotide sequence ID" value="NZ_FOIN01000004.1"/>
</dbReference>
<name>A0A1I0CYF8_9FIRM</name>
<evidence type="ECO:0000256" key="1">
    <source>
        <dbReference type="ARBA" id="ARBA00023015"/>
    </source>
</evidence>
<dbReference type="Proteomes" id="UP000198558">
    <property type="component" value="Unassembled WGS sequence"/>
</dbReference>
<dbReference type="InterPro" id="IPR050661">
    <property type="entry name" value="BglG_antiterminators"/>
</dbReference>
<dbReference type="InterPro" id="IPR007737">
    <property type="entry name" value="Mga_HTH"/>
</dbReference>
<proteinExistence type="predicted"/>
<keyword evidence="1" id="KW-0805">Transcription regulation</keyword>
<dbReference type="AlphaFoldDB" id="A0A1I0CYF8"/>
<evidence type="ECO:0000313" key="5">
    <source>
        <dbReference type="Proteomes" id="UP000198558"/>
    </source>
</evidence>
<dbReference type="PROSITE" id="PS51372">
    <property type="entry name" value="PRD_2"/>
    <property type="match status" value="1"/>
</dbReference>